<evidence type="ECO:0000313" key="2">
    <source>
        <dbReference type="Proteomes" id="UP001387364"/>
    </source>
</evidence>
<sequence length="138" mass="16188">MKLTDIQDQLNALWGAVITASHIDLQNDTVIFKLEMIKNNVVQLCELRFIDVSAFYYVKDRLPFRFNFYDREKVDYLELTSIHYQDEGSASIQIHLPEEAEWSREFSSNANIILEIWDSVLLIEAREFNLDGKIISLK</sequence>
<dbReference type="EMBL" id="CP147404">
    <property type="protein sequence ID" value="WXB92529.1"/>
    <property type="molecule type" value="Genomic_DNA"/>
</dbReference>
<organism evidence="1 2">
    <name type="scientific">Bacillus kandeliae</name>
    <dbReference type="NCBI Taxonomy" id="3129297"/>
    <lineage>
        <taxon>Bacteria</taxon>
        <taxon>Bacillati</taxon>
        <taxon>Bacillota</taxon>
        <taxon>Bacilli</taxon>
        <taxon>Bacillales</taxon>
        <taxon>Bacillaceae</taxon>
        <taxon>Bacillus</taxon>
    </lineage>
</organism>
<evidence type="ECO:0000313" key="1">
    <source>
        <dbReference type="EMBL" id="WXB92529.1"/>
    </source>
</evidence>
<proteinExistence type="predicted"/>
<dbReference type="RefSeq" id="WP_338751120.1">
    <property type="nucleotide sequence ID" value="NZ_CP147404.1"/>
</dbReference>
<keyword evidence="2" id="KW-1185">Reference proteome</keyword>
<gene>
    <name evidence="1" type="ORF">WDJ61_15040</name>
</gene>
<name>A0ABZ2N494_9BACI</name>
<reference evidence="1 2" key="1">
    <citation type="submission" date="2024-02" db="EMBL/GenBank/DDBJ databases">
        <title>Seven novel Bacillus-like species.</title>
        <authorList>
            <person name="Liu G."/>
        </authorList>
    </citation>
    <scope>NUCLEOTIDE SEQUENCE [LARGE SCALE GENOMIC DNA]</scope>
    <source>
        <strain evidence="1 2">FJAT-52991</strain>
    </source>
</reference>
<dbReference type="Proteomes" id="UP001387364">
    <property type="component" value="Chromosome"/>
</dbReference>
<protein>
    <submittedName>
        <fullName evidence="1">Uncharacterized protein</fullName>
    </submittedName>
</protein>
<accession>A0ABZ2N494</accession>
<dbReference type="Pfam" id="PF24711">
    <property type="entry name" value="YxiG"/>
    <property type="match status" value="1"/>
</dbReference>
<dbReference type="InterPro" id="IPR057808">
    <property type="entry name" value="YxiG"/>
</dbReference>